<dbReference type="Proteomes" id="UP000887159">
    <property type="component" value="Unassembled WGS sequence"/>
</dbReference>
<evidence type="ECO:0000313" key="2">
    <source>
        <dbReference type="EMBL" id="GFX87140.1"/>
    </source>
</evidence>
<evidence type="ECO:0000256" key="1">
    <source>
        <dbReference type="SAM" id="MobiDB-lite"/>
    </source>
</evidence>
<protein>
    <submittedName>
        <fullName evidence="2">Uncharacterized protein</fullName>
    </submittedName>
</protein>
<name>A0A8X6R2W6_TRICX</name>
<dbReference type="AlphaFoldDB" id="A0A8X6R2W6"/>
<gene>
    <name evidence="2" type="ORF">TNCV_4077271</name>
</gene>
<keyword evidence="3" id="KW-1185">Reference proteome</keyword>
<feature type="region of interest" description="Disordered" evidence="1">
    <location>
        <begin position="23"/>
        <end position="43"/>
    </location>
</feature>
<comment type="caution">
    <text evidence="2">The sequence shown here is derived from an EMBL/GenBank/DDBJ whole genome shotgun (WGS) entry which is preliminary data.</text>
</comment>
<reference evidence="2" key="1">
    <citation type="submission" date="2020-08" db="EMBL/GenBank/DDBJ databases">
        <title>Multicomponent nature underlies the extraordinary mechanical properties of spider dragline silk.</title>
        <authorList>
            <person name="Kono N."/>
            <person name="Nakamura H."/>
            <person name="Mori M."/>
            <person name="Yoshida Y."/>
            <person name="Ohtoshi R."/>
            <person name="Malay A.D."/>
            <person name="Moran D.A.P."/>
            <person name="Tomita M."/>
            <person name="Numata K."/>
            <person name="Arakawa K."/>
        </authorList>
    </citation>
    <scope>NUCLEOTIDE SEQUENCE</scope>
</reference>
<organism evidence="2 3">
    <name type="scientific">Trichonephila clavipes</name>
    <name type="common">Golden silk orbweaver</name>
    <name type="synonym">Nephila clavipes</name>
    <dbReference type="NCBI Taxonomy" id="2585209"/>
    <lineage>
        <taxon>Eukaryota</taxon>
        <taxon>Metazoa</taxon>
        <taxon>Ecdysozoa</taxon>
        <taxon>Arthropoda</taxon>
        <taxon>Chelicerata</taxon>
        <taxon>Arachnida</taxon>
        <taxon>Araneae</taxon>
        <taxon>Araneomorphae</taxon>
        <taxon>Entelegynae</taxon>
        <taxon>Araneoidea</taxon>
        <taxon>Nephilidae</taxon>
        <taxon>Trichonephila</taxon>
    </lineage>
</organism>
<evidence type="ECO:0000313" key="3">
    <source>
        <dbReference type="Proteomes" id="UP000887159"/>
    </source>
</evidence>
<sequence length="76" mass="8866">MKANIRKSKLISKVAQDRKTWLKIRNKRRTESSGSEGTQKVAKPESLKSYWQLTKEPTAVVVELRRELQRKSGLHF</sequence>
<accession>A0A8X6R2W6</accession>
<dbReference type="EMBL" id="BMAU01021023">
    <property type="protein sequence ID" value="GFX87140.1"/>
    <property type="molecule type" value="Genomic_DNA"/>
</dbReference>
<proteinExistence type="predicted"/>